<name>A0A506PRJ8_9FLAO</name>
<evidence type="ECO:0000313" key="10">
    <source>
        <dbReference type="EMBL" id="TPV35882.1"/>
    </source>
</evidence>
<evidence type="ECO:0000256" key="9">
    <source>
        <dbReference type="PIRSR" id="PIRSR032067-1"/>
    </source>
</evidence>
<dbReference type="GO" id="GO:0008236">
    <property type="term" value="F:serine-type peptidase activity"/>
    <property type="evidence" value="ECO:0007669"/>
    <property type="project" value="UniProtKB-KW"/>
</dbReference>
<keyword evidence="7 10" id="KW-0378">Hydrolase</keyword>
<dbReference type="AlphaFoldDB" id="A0A506PRJ8"/>
<protein>
    <recommendedName>
        <fullName evidence="5">Cyanophycinase</fullName>
        <ecNumber evidence="4">3.4.15.6</ecNumber>
    </recommendedName>
</protein>
<feature type="active site" description="Charge relay system" evidence="9">
    <location>
        <position position="187"/>
    </location>
</feature>
<dbReference type="Gene3D" id="3.40.50.880">
    <property type="match status" value="1"/>
</dbReference>
<dbReference type="GO" id="GO:0008241">
    <property type="term" value="F:peptidyl-dipeptidase activity"/>
    <property type="evidence" value="ECO:0007669"/>
    <property type="project" value="UniProtKB-EC"/>
</dbReference>
<dbReference type="Proteomes" id="UP000317332">
    <property type="component" value="Unassembled WGS sequence"/>
</dbReference>
<dbReference type="NCBIfam" id="TIGR02069">
    <property type="entry name" value="cyanophycinase"/>
    <property type="match status" value="1"/>
</dbReference>
<evidence type="ECO:0000256" key="7">
    <source>
        <dbReference type="ARBA" id="ARBA00022801"/>
    </source>
</evidence>
<dbReference type="InterPro" id="IPR029062">
    <property type="entry name" value="Class_I_gatase-like"/>
</dbReference>
<evidence type="ECO:0000256" key="8">
    <source>
        <dbReference type="ARBA" id="ARBA00022825"/>
    </source>
</evidence>
<comment type="similarity">
    <text evidence="3">Belongs to the peptidase S51 family.</text>
</comment>
<dbReference type="InterPro" id="IPR011811">
    <property type="entry name" value="Peptidase_S51_cyanophycinase"/>
</dbReference>
<evidence type="ECO:0000256" key="4">
    <source>
        <dbReference type="ARBA" id="ARBA00013115"/>
    </source>
</evidence>
<dbReference type="OrthoDB" id="9799980at2"/>
<sequence length="289" mass="31254">MSIRNPKGILIPIGGNEDKGIEKHEIYTLEFIEEGILAHVLKAAGGKDACVVVIPTASSIPVEVGENYIQAFSTLGCKNVHILDIRSREDSETPEAIALIKKANCVMFSGGDQSRIIKFIENSTIHDIMVERFIKESNFVISGTSAGAMAMSFEMIAGGNPKDGFTKGATIMRKGLGLLPEVVIDTHFIRRGRFGRTAEAVAKFPNLLGIGLAEDTGLIIKNANECTVIGSGMVIIFDGSTLAHNNEKILEDGTPMTMTNLTVHVLSNGDQYNIKERQVKVLPLEAPFI</sequence>
<keyword evidence="6" id="KW-0645">Protease</keyword>
<reference evidence="10 11" key="1">
    <citation type="submission" date="2019-06" db="EMBL/GenBank/DDBJ databases">
        <title>Flavobacteriaceae Paucihalobacterium erythroidium CWB-1, complete genome.</title>
        <authorList>
            <person name="Wu S."/>
        </authorList>
    </citation>
    <scope>NUCLEOTIDE SEQUENCE [LARGE SCALE GENOMIC DNA]</scope>
    <source>
        <strain evidence="10 11">CWB-1</strain>
    </source>
</reference>
<evidence type="ECO:0000256" key="5">
    <source>
        <dbReference type="ARBA" id="ARBA00015719"/>
    </source>
</evidence>
<dbReference type="SUPFAM" id="SSF52317">
    <property type="entry name" value="Class I glutamine amidotransferase-like"/>
    <property type="match status" value="1"/>
</dbReference>
<keyword evidence="11" id="KW-1185">Reference proteome</keyword>
<evidence type="ECO:0000256" key="2">
    <source>
        <dbReference type="ARBA" id="ARBA00002039"/>
    </source>
</evidence>
<dbReference type="EC" id="3.4.15.6" evidence="4"/>
<gene>
    <name evidence="10" type="ORF">FJ651_02900</name>
</gene>
<feature type="active site" description="Charge relay system" evidence="9">
    <location>
        <position position="214"/>
    </location>
</feature>
<evidence type="ECO:0000256" key="6">
    <source>
        <dbReference type="ARBA" id="ARBA00022670"/>
    </source>
</evidence>
<evidence type="ECO:0000256" key="3">
    <source>
        <dbReference type="ARBA" id="ARBA00006534"/>
    </source>
</evidence>
<comment type="function">
    <text evidence="2">Exopeptidase that catalyzes the hydrolytic cleavage of multi-L-arginyl-poly-L-aspartic acid (cyanophycin; a water-insoluble reserve polymer) into aspartate-arginine dipeptides.</text>
</comment>
<dbReference type="RefSeq" id="WP_140988892.1">
    <property type="nucleotide sequence ID" value="NZ_VHIQ01000001.1"/>
</dbReference>
<dbReference type="CDD" id="cd03145">
    <property type="entry name" value="GAT1_cyanophycinase"/>
    <property type="match status" value="1"/>
</dbReference>
<comment type="caution">
    <text evidence="10">The sequence shown here is derived from an EMBL/GenBank/DDBJ whole genome shotgun (WGS) entry which is preliminary data.</text>
</comment>
<keyword evidence="10" id="KW-0121">Carboxypeptidase</keyword>
<dbReference type="GO" id="GO:0004180">
    <property type="term" value="F:carboxypeptidase activity"/>
    <property type="evidence" value="ECO:0007669"/>
    <property type="project" value="UniProtKB-KW"/>
</dbReference>
<dbReference type="EMBL" id="VHIQ01000001">
    <property type="protein sequence ID" value="TPV35882.1"/>
    <property type="molecule type" value="Genomic_DNA"/>
</dbReference>
<organism evidence="10 11">
    <name type="scientific">Paucihalobacter ruber</name>
    <dbReference type="NCBI Taxonomy" id="2567861"/>
    <lineage>
        <taxon>Bacteria</taxon>
        <taxon>Pseudomonadati</taxon>
        <taxon>Bacteroidota</taxon>
        <taxon>Flavobacteriia</taxon>
        <taxon>Flavobacteriales</taxon>
        <taxon>Flavobacteriaceae</taxon>
        <taxon>Paucihalobacter</taxon>
    </lineage>
</organism>
<accession>A0A506PRJ8</accession>
<dbReference type="GO" id="GO:0006508">
    <property type="term" value="P:proteolysis"/>
    <property type="evidence" value="ECO:0007669"/>
    <property type="project" value="UniProtKB-KW"/>
</dbReference>
<dbReference type="PANTHER" id="PTHR36175:SF1">
    <property type="entry name" value="CYANOPHYCINASE"/>
    <property type="match status" value="1"/>
</dbReference>
<evidence type="ECO:0000313" key="11">
    <source>
        <dbReference type="Proteomes" id="UP000317332"/>
    </source>
</evidence>
<dbReference type="PANTHER" id="PTHR36175">
    <property type="entry name" value="CYANOPHYCINASE"/>
    <property type="match status" value="1"/>
</dbReference>
<comment type="catalytic activity">
    <reaction evidence="1">
        <text>[L-4-(L-arginin-2-N-yl)aspartate](n) + H2O = [L-4-(L-arginin-2-N-yl)aspartate](n-1) + L-4-(L-arginin-2-N-yl)aspartate</text>
        <dbReference type="Rhea" id="RHEA:12845"/>
        <dbReference type="Rhea" id="RHEA-COMP:13728"/>
        <dbReference type="Rhea" id="RHEA-COMP:13734"/>
        <dbReference type="ChEBI" id="CHEBI:15377"/>
        <dbReference type="ChEBI" id="CHEBI:137986"/>
        <dbReference type="ChEBI" id="CHEBI:137991"/>
        <dbReference type="EC" id="3.4.15.6"/>
    </reaction>
</comment>
<dbReference type="Pfam" id="PF03575">
    <property type="entry name" value="Peptidase_S51"/>
    <property type="match status" value="1"/>
</dbReference>
<dbReference type="PIRSF" id="PIRSF032067">
    <property type="entry name" value="Cyanophycinase"/>
    <property type="match status" value="1"/>
</dbReference>
<dbReference type="InterPro" id="IPR005320">
    <property type="entry name" value="Peptidase_S51"/>
</dbReference>
<evidence type="ECO:0000256" key="1">
    <source>
        <dbReference type="ARBA" id="ARBA00001092"/>
    </source>
</evidence>
<proteinExistence type="inferred from homology"/>
<feature type="active site" description="Charge relay system" evidence="9">
    <location>
        <position position="145"/>
    </location>
</feature>
<keyword evidence="8" id="KW-0720">Serine protease</keyword>